<dbReference type="STRING" id="253628.A0A0D2B6W7"/>
<dbReference type="SUPFAM" id="SSF51905">
    <property type="entry name" value="FAD/NAD(P)-binding domain"/>
    <property type="match status" value="3"/>
</dbReference>
<sequence>MTSSEAGKGYHPIREDLRTQIHRVNGYDRQKGYTYYPVVVVGAGFAGIAMAWKLQVELKFDQYRVFERQSGVGGTWWINRYPGVACDVPAVFYSYSFAPNPKWTSMYPPGPEIYNYLQDICDEYNLTDKIELNTDVRVCKWLPQEECWEVQLAHMKPGMGDLSSKERARRVREEGEDSVWVSTETIRCKILISGVGGIVEPKGAPSNIKGFEKFKGVCFHSARWDDSVDFQGKDVVVLGTGCSSAQLVPRLTKAPFNAKSVTQIMRSPPWVVSKLPPPGGDEGWAKWAPVVFTYVPGALRAMRLLLASVAEFDWRLFPDGEWNKKQRAKLEAFELKRMKSIVPEKYHDIMTPDYSIGCKRRIFDAEWLTSLNEPNIELTTLKPTEIHERSITLGPEVSYPKDAKPGEAKEVPADIIVLANGFDMTRWLSPLEVRGTHGQDLVDTMQERGGPQAYLGTAVDGFPNFFIIFGPNTTTGHSSVVLAIENMVNHAKRFIKPILNGDVRTVEVKKEAEIKWAQDIQRELKKTVFQTGGCNSWYFDETGWNSTVLPYNQIWFWYKCRFPKWSDWTISYTRKGLIKLVLSRLVKFIGVMSFLFGWYRARQEGLSLKEYVLDSLQRLKGYSKLAALLAIMQLQKQLKKASKYIMNL</sequence>
<keyword evidence="5" id="KW-1133">Transmembrane helix</keyword>
<dbReference type="OrthoDB" id="3971593at2759"/>
<dbReference type="Gene3D" id="3.50.50.60">
    <property type="entry name" value="FAD/NAD(P)-binding domain"/>
    <property type="match status" value="3"/>
</dbReference>
<evidence type="ECO:0000256" key="3">
    <source>
        <dbReference type="ARBA" id="ARBA00022827"/>
    </source>
</evidence>
<organism evidence="6 7">
    <name type="scientific">Verruconis gallopava</name>
    <dbReference type="NCBI Taxonomy" id="253628"/>
    <lineage>
        <taxon>Eukaryota</taxon>
        <taxon>Fungi</taxon>
        <taxon>Dikarya</taxon>
        <taxon>Ascomycota</taxon>
        <taxon>Pezizomycotina</taxon>
        <taxon>Dothideomycetes</taxon>
        <taxon>Pleosporomycetidae</taxon>
        <taxon>Venturiales</taxon>
        <taxon>Sympoventuriaceae</taxon>
        <taxon>Verruconis</taxon>
    </lineage>
</organism>
<dbReference type="InterPro" id="IPR020946">
    <property type="entry name" value="Flavin_mOase-like"/>
</dbReference>
<dbReference type="RefSeq" id="XP_016216828.1">
    <property type="nucleotide sequence ID" value="XM_016355692.1"/>
</dbReference>
<evidence type="ECO:0000313" key="6">
    <source>
        <dbReference type="EMBL" id="KIW06959.1"/>
    </source>
</evidence>
<dbReference type="GeneID" id="27310591"/>
<dbReference type="Pfam" id="PF13450">
    <property type="entry name" value="NAD_binding_8"/>
    <property type="match status" value="1"/>
</dbReference>
<dbReference type="PANTHER" id="PTHR42877:SF10">
    <property type="entry name" value="L-ORNITHINE N(5)-OXYGENASE"/>
    <property type="match status" value="1"/>
</dbReference>
<proteinExistence type="inferred from homology"/>
<comment type="similarity">
    <text evidence="1">Belongs to the FAD-binding monooxygenase family.</text>
</comment>
<keyword evidence="2" id="KW-0285">Flavoprotein</keyword>
<dbReference type="Pfam" id="PF00743">
    <property type="entry name" value="FMO-like"/>
    <property type="match status" value="1"/>
</dbReference>
<reference evidence="6 7" key="1">
    <citation type="submission" date="2015-01" db="EMBL/GenBank/DDBJ databases">
        <title>The Genome Sequence of Ochroconis gallopava CBS43764.</title>
        <authorList>
            <consortium name="The Broad Institute Genomics Platform"/>
            <person name="Cuomo C."/>
            <person name="de Hoog S."/>
            <person name="Gorbushina A."/>
            <person name="Stielow B."/>
            <person name="Teixiera M."/>
            <person name="Abouelleil A."/>
            <person name="Chapman S.B."/>
            <person name="Priest M."/>
            <person name="Young S.K."/>
            <person name="Wortman J."/>
            <person name="Nusbaum C."/>
            <person name="Birren B."/>
        </authorList>
    </citation>
    <scope>NUCLEOTIDE SEQUENCE [LARGE SCALE GENOMIC DNA]</scope>
    <source>
        <strain evidence="6 7">CBS 43764</strain>
    </source>
</reference>
<keyword evidence="5" id="KW-0812">Transmembrane</keyword>
<dbReference type="PANTHER" id="PTHR42877">
    <property type="entry name" value="L-ORNITHINE N(5)-MONOOXYGENASE-RELATED"/>
    <property type="match status" value="1"/>
</dbReference>
<feature type="transmembrane region" description="Helical" evidence="5">
    <location>
        <begin position="33"/>
        <end position="54"/>
    </location>
</feature>
<evidence type="ECO:0000313" key="7">
    <source>
        <dbReference type="Proteomes" id="UP000053259"/>
    </source>
</evidence>
<dbReference type="InParanoid" id="A0A0D2B6W7"/>
<dbReference type="InterPro" id="IPR036188">
    <property type="entry name" value="FAD/NAD-bd_sf"/>
</dbReference>
<gene>
    <name evidence="6" type="ORF">PV09_02618</name>
</gene>
<evidence type="ECO:0000256" key="2">
    <source>
        <dbReference type="ARBA" id="ARBA00022630"/>
    </source>
</evidence>
<keyword evidence="4" id="KW-0560">Oxidoreductase</keyword>
<protein>
    <recommendedName>
        <fullName evidence="8">L-ornithine N(5)-oxygenase</fullName>
    </recommendedName>
</protein>
<keyword evidence="7" id="KW-1185">Reference proteome</keyword>
<dbReference type="GO" id="GO:0050661">
    <property type="term" value="F:NADP binding"/>
    <property type="evidence" value="ECO:0007669"/>
    <property type="project" value="InterPro"/>
</dbReference>
<name>A0A0D2B6W7_9PEZI</name>
<accession>A0A0D2B6W7</accession>
<dbReference type="InterPro" id="IPR051209">
    <property type="entry name" value="FAD-bind_Monooxygenase_sf"/>
</dbReference>
<evidence type="ECO:0008006" key="8">
    <source>
        <dbReference type="Google" id="ProtNLM"/>
    </source>
</evidence>
<dbReference type="VEuPathDB" id="FungiDB:PV09_02618"/>
<dbReference type="AlphaFoldDB" id="A0A0D2B6W7"/>
<dbReference type="Proteomes" id="UP000053259">
    <property type="component" value="Unassembled WGS sequence"/>
</dbReference>
<dbReference type="GO" id="GO:0004499">
    <property type="term" value="F:N,N-dimethylaniline monooxygenase activity"/>
    <property type="evidence" value="ECO:0007669"/>
    <property type="project" value="InterPro"/>
</dbReference>
<evidence type="ECO:0000256" key="1">
    <source>
        <dbReference type="ARBA" id="ARBA00010139"/>
    </source>
</evidence>
<dbReference type="EMBL" id="KN847534">
    <property type="protein sequence ID" value="KIW06959.1"/>
    <property type="molecule type" value="Genomic_DNA"/>
</dbReference>
<evidence type="ECO:0000256" key="5">
    <source>
        <dbReference type="SAM" id="Phobius"/>
    </source>
</evidence>
<keyword evidence="3" id="KW-0274">FAD</keyword>
<keyword evidence="5" id="KW-0472">Membrane</keyword>
<dbReference type="GO" id="GO:0050660">
    <property type="term" value="F:flavin adenine dinucleotide binding"/>
    <property type="evidence" value="ECO:0007669"/>
    <property type="project" value="InterPro"/>
</dbReference>
<evidence type="ECO:0000256" key="4">
    <source>
        <dbReference type="ARBA" id="ARBA00023002"/>
    </source>
</evidence>
<dbReference type="HOGENOM" id="CLU_006937_7_0_1"/>